<dbReference type="Proteomes" id="UP000584325">
    <property type="component" value="Unassembled WGS sequence"/>
</dbReference>
<dbReference type="Pfam" id="PF11954">
    <property type="entry name" value="DUF3471"/>
    <property type="match status" value="1"/>
</dbReference>
<dbReference type="InterPro" id="IPR021860">
    <property type="entry name" value="Peptidase_S12_Pab87-rel_C"/>
</dbReference>
<sequence length="257" mass="27690">MSLVRRSLAAIALTAPALMAHANPGLLAEVKTADAAYWKAYNDCDYAALDKLTAENVEFYHDQGGVTNGRAALTDSVRKNICGRRPAVAVTRSAQEKDVQIFLLNRGPDVYGALVTGKHAFAEGPVGSRVAPVGQALYSTLWLRGADKGWTISRVISYDHKPIPNDSQAIELSAAELDRFVGSYSSGMQKSLDVKRDGGNLSVEVEGRAVTLYPKGANTFFMKERQIEVEFNAGPDGKVSGHVVRANGQPVDQGKRL</sequence>
<dbReference type="InterPro" id="IPR032710">
    <property type="entry name" value="NTF2-like_dom_sf"/>
</dbReference>
<dbReference type="AlphaFoldDB" id="A0A7W5HBG6"/>
<feature type="chain" id="PRO_5030685044" description="DUF4440 domain-containing protein" evidence="2">
    <location>
        <begin position="23"/>
        <end position="257"/>
    </location>
</feature>
<name>A0A7W5HBG6_9BURK</name>
<evidence type="ECO:0000259" key="4">
    <source>
        <dbReference type="Pfam" id="PF14534"/>
    </source>
</evidence>
<evidence type="ECO:0000313" key="5">
    <source>
        <dbReference type="EMBL" id="MBB3221006.1"/>
    </source>
</evidence>
<dbReference type="Pfam" id="PF14534">
    <property type="entry name" value="DUF4440"/>
    <property type="match status" value="1"/>
</dbReference>
<proteinExistence type="predicted"/>
<comment type="caution">
    <text evidence="5">The sequence shown here is derived from an EMBL/GenBank/DDBJ whole genome shotgun (WGS) entry which is preliminary data.</text>
</comment>
<feature type="domain" description="Peptidase S12 Pab87-related C-terminal" evidence="3">
    <location>
        <begin position="169"/>
        <end position="244"/>
    </location>
</feature>
<evidence type="ECO:0008006" key="7">
    <source>
        <dbReference type="Google" id="ProtNLM"/>
    </source>
</evidence>
<organism evidence="5 6">
    <name type="scientific">Pseudoduganella umbonata</name>
    <dbReference type="NCBI Taxonomy" id="864828"/>
    <lineage>
        <taxon>Bacteria</taxon>
        <taxon>Pseudomonadati</taxon>
        <taxon>Pseudomonadota</taxon>
        <taxon>Betaproteobacteria</taxon>
        <taxon>Burkholderiales</taxon>
        <taxon>Oxalobacteraceae</taxon>
        <taxon>Telluria group</taxon>
        <taxon>Pseudoduganella</taxon>
    </lineage>
</organism>
<dbReference type="Gene3D" id="3.10.450.50">
    <property type="match status" value="1"/>
</dbReference>
<gene>
    <name evidence="5" type="ORF">FHS02_001813</name>
</gene>
<keyword evidence="2" id="KW-0732">Signal</keyword>
<evidence type="ECO:0000256" key="1">
    <source>
        <dbReference type="SAM" id="MobiDB-lite"/>
    </source>
</evidence>
<reference evidence="5 6" key="1">
    <citation type="submission" date="2020-08" db="EMBL/GenBank/DDBJ databases">
        <title>Genomic Encyclopedia of Type Strains, Phase III (KMG-III): the genomes of soil and plant-associated and newly described type strains.</title>
        <authorList>
            <person name="Whitman W."/>
        </authorList>
    </citation>
    <scope>NUCLEOTIDE SEQUENCE [LARGE SCALE GENOMIC DNA]</scope>
    <source>
        <strain evidence="5 6">CECT 7753</strain>
    </source>
</reference>
<dbReference type="EMBL" id="JACHXS010000003">
    <property type="protein sequence ID" value="MBB3221006.1"/>
    <property type="molecule type" value="Genomic_DNA"/>
</dbReference>
<evidence type="ECO:0000313" key="6">
    <source>
        <dbReference type="Proteomes" id="UP000584325"/>
    </source>
</evidence>
<dbReference type="SUPFAM" id="SSF54427">
    <property type="entry name" value="NTF2-like"/>
    <property type="match status" value="1"/>
</dbReference>
<dbReference type="RefSeq" id="WP_175424744.1">
    <property type="nucleotide sequence ID" value="NZ_CP040017.1"/>
</dbReference>
<dbReference type="InterPro" id="IPR027843">
    <property type="entry name" value="DUF4440"/>
</dbReference>
<accession>A0A7W5HBG6</accession>
<feature type="signal peptide" evidence="2">
    <location>
        <begin position="1"/>
        <end position="22"/>
    </location>
</feature>
<evidence type="ECO:0000259" key="3">
    <source>
        <dbReference type="Pfam" id="PF11954"/>
    </source>
</evidence>
<feature type="domain" description="DUF4440" evidence="4">
    <location>
        <begin position="31"/>
        <end position="152"/>
    </location>
</feature>
<protein>
    <recommendedName>
        <fullName evidence="7">DUF4440 domain-containing protein</fullName>
    </recommendedName>
</protein>
<evidence type="ECO:0000256" key="2">
    <source>
        <dbReference type="SAM" id="SignalP"/>
    </source>
</evidence>
<feature type="region of interest" description="Disordered" evidence="1">
    <location>
        <begin position="238"/>
        <end position="257"/>
    </location>
</feature>